<feature type="transmembrane region" description="Helical" evidence="1">
    <location>
        <begin position="122"/>
        <end position="147"/>
    </location>
</feature>
<name>A0A9P9WNJ7_9PEZI</name>
<proteinExistence type="predicted"/>
<dbReference type="EMBL" id="JAFIMR010000011">
    <property type="protein sequence ID" value="KAI1872504.1"/>
    <property type="molecule type" value="Genomic_DNA"/>
</dbReference>
<sequence length="153" mass="17789">MAKSTGHKPATAPHAEDGEGKQSTVYHWIMTPINFVTFLVSLYLVDYHYQSRREHFHEAGTLQSSRLPGWLHGLVYRPQPYVWVGGGPAPPGQDETRWYYHTKQRKLMKMEASDAFEIRKSVMFALVLFATITVWVLWHVSIALLAWCMRERR</sequence>
<evidence type="ECO:0000256" key="1">
    <source>
        <dbReference type="SAM" id="Phobius"/>
    </source>
</evidence>
<gene>
    <name evidence="2" type="ORF">JX265_005384</name>
</gene>
<keyword evidence="1" id="KW-1133">Transmembrane helix</keyword>
<comment type="caution">
    <text evidence="2">The sequence shown here is derived from an EMBL/GenBank/DDBJ whole genome shotgun (WGS) entry which is preliminary data.</text>
</comment>
<organism evidence="2 3">
    <name type="scientific">Neoarthrinium moseri</name>
    <dbReference type="NCBI Taxonomy" id="1658444"/>
    <lineage>
        <taxon>Eukaryota</taxon>
        <taxon>Fungi</taxon>
        <taxon>Dikarya</taxon>
        <taxon>Ascomycota</taxon>
        <taxon>Pezizomycotina</taxon>
        <taxon>Sordariomycetes</taxon>
        <taxon>Xylariomycetidae</taxon>
        <taxon>Amphisphaeriales</taxon>
        <taxon>Apiosporaceae</taxon>
        <taxon>Neoarthrinium</taxon>
    </lineage>
</organism>
<evidence type="ECO:0000313" key="3">
    <source>
        <dbReference type="Proteomes" id="UP000829685"/>
    </source>
</evidence>
<keyword evidence="1" id="KW-0472">Membrane</keyword>
<protein>
    <submittedName>
        <fullName evidence="2">Uncharacterized protein</fullName>
    </submittedName>
</protein>
<feature type="transmembrane region" description="Helical" evidence="1">
    <location>
        <begin position="25"/>
        <end position="45"/>
    </location>
</feature>
<dbReference type="Proteomes" id="UP000829685">
    <property type="component" value="Unassembled WGS sequence"/>
</dbReference>
<dbReference type="AlphaFoldDB" id="A0A9P9WNJ7"/>
<accession>A0A9P9WNJ7</accession>
<keyword evidence="3" id="KW-1185">Reference proteome</keyword>
<reference evidence="2" key="1">
    <citation type="submission" date="2021-03" db="EMBL/GenBank/DDBJ databases">
        <title>Revisited historic fungal species revealed as producer of novel bioactive compounds through whole genome sequencing and comparative genomics.</title>
        <authorList>
            <person name="Vignolle G.A."/>
            <person name="Hochenegger N."/>
            <person name="Mach R.L."/>
            <person name="Mach-Aigner A.R."/>
            <person name="Javad Rahimi M."/>
            <person name="Salim K.A."/>
            <person name="Chan C.M."/>
            <person name="Lim L.B.L."/>
            <person name="Cai F."/>
            <person name="Druzhinina I.S."/>
            <person name="U'Ren J.M."/>
            <person name="Derntl C."/>
        </authorList>
    </citation>
    <scope>NUCLEOTIDE SEQUENCE</scope>
    <source>
        <strain evidence="2">TUCIM 5799</strain>
    </source>
</reference>
<keyword evidence="1" id="KW-0812">Transmembrane</keyword>
<evidence type="ECO:0000313" key="2">
    <source>
        <dbReference type="EMBL" id="KAI1872504.1"/>
    </source>
</evidence>